<evidence type="ECO:0000313" key="2">
    <source>
        <dbReference type="Proteomes" id="UP000033428"/>
    </source>
</evidence>
<dbReference type="Proteomes" id="UP000033428">
    <property type="component" value="Unassembled WGS sequence"/>
</dbReference>
<evidence type="ECO:0000313" key="1">
    <source>
        <dbReference type="EMBL" id="KJJ83682.1"/>
    </source>
</evidence>
<protein>
    <submittedName>
        <fullName evidence="1">Uncharacterized protein</fullName>
    </submittedName>
</protein>
<keyword evidence="2" id="KW-1185">Reference proteome</keyword>
<name>A0A0F0CKD0_9BACT</name>
<accession>A0A0F0CKD0</accession>
<gene>
    <name evidence="1" type="ORF">OMAG_002445</name>
</gene>
<proteinExistence type="predicted"/>
<sequence>MGQAPYHLPYYIIYLHKRLYTPEKSLFYLHRIIKEALLSRLTLIDLLSATPSRISDVKIQEFKKDKTFRCTPRRSSSFCSQ</sequence>
<dbReference type="AlphaFoldDB" id="A0A0F0CKD0"/>
<reference evidence="1 2" key="1">
    <citation type="submission" date="2015-02" db="EMBL/GenBank/DDBJ databases">
        <title>Single-cell genomics of uncultivated deep-branching MTB reveals a conserved set of magnetosome genes.</title>
        <authorList>
            <person name="Kolinko S."/>
            <person name="Richter M."/>
            <person name="Glockner F.O."/>
            <person name="Brachmann A."/>
            <person name="Schuler D."/>
        </authorList>
    </citation>
    <scope>NUCLEOTIDE SEQUENCE [LARGE SCALE GENOMIC DNA]</scope>
    <source>
        <strain evidence="1">SKK-01</strain>
    </source>
</reference>
<dbReference type="EMBL" id="JYNY01000502">
    <property type="protein sequence ID" value="KJJ83682.1"/>
    <property type="molecule type" value="Genomic_DNA"/>
</dbReference>
<comment type="caution">
    <text evidence="1">The sequence shown here is derived from an EMBL/GenBank/DDBJ whole genome shotgun (WGS) entry which is preliminary data.</text>
</comment>
<organism evidence="1 2">
    <name type="scientific">Candidatus Omnitrophus magneticus</name>
    <dbReference type="NCBI Taxonomy" id="1609969"/>
    <lineage>
        <taxon>Bacteria</taxon>
        <taxon>Pseudomonadati</taxon>
        <taxon>Candidatus Omnitrophota</taxon>
        <taxon>Candidatus Omnitrophus</taxon>
    </lineage>
</organism>